<sequence>MYPWARHVQTEAPGLQAQTLVPRQAACPSARIRPKCPPAVPPPLVLGKGPGPARMACRSPGQCCAPADTTCPNPACKEHAGSCGFGRLYSLTL</sequence>
<gene>
    <name evidence="1" type="ORF">MRATA1EN1_LOCUS6407</name>
</gene>
<accession>A0ABN8Y8Y7</accession>
<reference evidence="1" key="1">
    <citation type="submission" date="2023-04" db="EMBL/GenBank/DDBJ databases">
        <authorList>
            <consortium name="ELIXIR-Norway"/>
        </authorList>
    </citation>
    <scope>NUCLEOTIDE SEQUENCE [LARGE SCALE GENOMIC DNA]</scope>
</reference>
<keyword evidence="2" id="KW-1185">Reference proteome</keyword>
<organism evidence="1 2">
    <name type="scientific">Rangifer tarandus platyrhynchus</name>
    <name type="common">Svalbard reindeer</name>
    <dbReference type="NCBI Taxonomy" id="3082113"/>
    <lineage>
        <taxon>Eukaryota</taxon>
        <taxon>Metazoa</taxon>
        <taxon>Chordata</taxon>
        <taxon>Craniata</taxon>
        <taxon>Vertebrata</taxon>
        <taxon>Euteleostomi</taxon>
        <taxon>Mammalia</taxon>
        <taxon>Eutheria</taxon>
        <taxon>Laurasiatheria</taxon>
        <taxon>Artiodactyla</taxon>
        <taxon>Ruminantia</taxon>
        <taxon>Pecora</taxon>
        <taxon>Cervidae</taxon>
        <taxon>Odocoileinae</taxon>
        <taxon>Rangifer</taxon>
    </lineage>
</organism>
<protein>
    <submittedName>
        <fullName evidence="1">Uncharacterized protein</fullName>
    </submittedName>
</protein>
<dbReference type="Proteomes" id="UP001176941">
    <property type="component" value="Chromosome 15"/>
</dbReference>
<proteinExistence type="predicted"/>
<evidence type="ECO:0000313" key="2">
    <source>
        <dbReference type="Proteomes" id="UP001176941"/>
    </source>
</evidence>
<evidence type="ECO:0000313" key="1">
    <source>
        <dbReference type="EMBL" id="CAI9157445.1"/>
    </source>
</evidence>
<dbReference type="EMBL" id="OX459951">
    <property type="protein sequence ID" value="CAI9157445.1"/>
    <property type="molecule type" value="Genomic_DNA"/>
</dbReference>
<name>A0ABN8Y8Y7_RANTA</name>